<dbReference type="Pfam" id="PF16318">
    <property type="entry name" value="DUF4957"/>
    <property type="match status" value="1"/>
</dbReference>
<comment type="caution">
    <text evidence="3">The sequence shown here is derived from an EMBL/GenBank/DDBJ whole genome shotgun (WGS) entry which is preliminary data.</text>
</comment>
<dbReference type="InterPro" id="IPR036116">
    <property type="entry name" value="FN3_sf"/>
</dbReference>
<accession>A0AAP2GV78</accession>
<dbReference type="PROSITE" id="PS51257">
    <property type="entry name" value="PROKAR_LIPOPROTEIN"/>
    <property type="match status" value="1"/>
</dbReference>
<dbReference type="SUPFAM" id="SSF49265">
    <property type="entry name" value="Fibronectin type III"/>
    <property type="match status" value="1"/>
</dbReference>
<reference evidence="3 4" key="1">
    <citation type="submission" date="2021-05" db="EMBL/GenBank/DDBJ databases">
        <title>A Polyphasic approach of four new species of the genus Ohtaekwangia: Ohtaekwangia histidinii sp. nov., Ohtaekwangia cretensis sp. nov., Ohtaekwangia indiensis sp. nov., Ohtaekwangia reichenbachii sp. nov. from diverse environment.</title>
        <authorList>
            <person name="Octaviana S."/>
        </authorList>
    </citation>
    <scope>NUCLEOTIDE SEQUENCE [LARGE SCALE GENOMIC DNA]</scope>
    <source>
        <strain evidence="3 4">PWU5</strain>
    </source>
</reference>
<name>A0AAP2GV78_9BACT</name>
<evidence type="ECO:0000256" key="1">
    <source>
        <dbReference type="SAM" id="SignalP"/>
    </source>
</evidence>
<dbReference type="Proteomes" id="UP001319080">
    <property type="component" value="Unassembled WGS sequence"/>
</dbReference>
<gene>
    <name evidence="3" type="ORF">KK062_17395</name>
</gene>
<dbReference type="InterPro" id="IPR013783">
    <property type="entry name" value="Ig-like_fold"/>
</dbReference>
<feature type="domain" description="Fibronectin type-III" evidence="2">
    <location>
        <begin position="40"/>
        <end position="133"/>
    </location>
</feature>
<keyword evidence="1" id="KW-0732">Signal</keyword>
<dbReference type="InterPro" id="IPR012334">
    <property type="entry name" value="Pectin_lyas_fold"/>
</dbReference>
<evidence type="ECO:0000313" key="4">
    <source>
        <dbReference type="Proteomes" id="UP001319080"/>
    </source>
</evidence>
<dbReference type="Pfam" id="PF17161">
    <property type="entry name" value="DUF5123"/>
    <property type="match status" value="1"/>
</dbReference>
<evidence type="ECO:0000313" key="3">
    <source>
        <dbReference type="EMBL" id="MBT1710025.1"/>
    </source>
</evidence>
<dbReference type="InterPro" id="IPR033427">
    <property type="entry name" value="DUF5123"/>
</dbReference>
<feature type="signal peptide" evidence="1">
    <location>
        <begin position="1"/>
        <end position="21"/>
    </location>
</feature>
<dbReference type="InterPro" id="IPR003961">
    <property type="entry name" value="FN3_dom"/>
</dbReference>
<feature type="chain" id="PRO_5042988272" evidence="1">
    <location>
        <begin position="22"/>
        <end position="523"/>
    </location>
</feature>
<proteinExistence type="predicted"/>
<dbReference type="SUPFAM" id="SSF51126">
    <property type="entry name" value="Pectin lyase-like"/>
    <property type="match status" value="1"/>
</dbReference>
<dbReference type="CDD" id="cd00063">
    <property type="entry name" value="FN3"/>
    <property type="match status" value="1"/>
</dbReference>
<evidence type="ECO:0000259" key="2">
    <source>
        <dbReference type="PROSITE" id="PS50853"/>
    </source>
</evidence>
<organism evidence="3 4">
    <name type="scientific">Dawidia cretensis</name>
    <dbReference type="NCBI Taxonomy" id="2782350"/>
    <lineage>
        <taxon>Bacteria</taxon>
        <taxon>Pseudomonadati</taxon>
        <taxon>Bacteroidota</taxon>
        <taxon>Cytophagia</taxon>
        <taxon>Cytophagales</taxon>
        <taxon>Chryseotaleaceae</taxon>
        <taxon>Dawidia</taxon>
    </lineage>
</organism>
<dbReference type="Gene3D" id="2.60.40.10">
    <property type="entry name" value="Immunoglobulins"/>
    <property type="match status" value="1"/>
</dbReference>
<dbReference type="Gene3D" id="2.160.20.10">
    <property type="entry name" value="Single-stranded right-handed beta-helix, Pectin lyase-like"/>
    <property type="match status" value="1"/>
</dbReference>
<sequence length="523" mass="55986">MKNRYIRKALFAGLFSCACIACDDLADPVIEELDVARAYTPTALTAMIRNLTSIELTWKTRPDVDHYVVEFSQDSLAFNSIIRTVTVTPDELPLVEPFGSETRYSARVKAVSAVGAADSKWAEVTIATATENIFLPIENGAIGKASVTLKWPADSDVTHFVIRPGDVRRDIAEAEATAGEATITGLSEATSYTVTLYNAARQRGQVTFETLVDGTPVQPEDDLSAVIAAAASGDVLVLYPGEYNVYKGVINIDKAISIRGLYPYDKPVVHVQFALQPGSGNVTVANLNMDGTYPTTEGTPETPLDYAFVHSASGTFGTLTVIGCEIHDYVKSLASGAGSVVAEIPGISFDNCVVTNIQTVSADFIDFRGAYVANVTLTNSTFNNCAPGRDFIRLDAAAGLSGTGKTSAILIDHCTLYGVSNTQDRIVYVRFANNTLDIRNTLIAATDGYYTNQSASSQPDCSNNNYFNAVGFHTEAYVTGAKIDQSGNHTTLDPGFADAAAGDFTISSQSLIDRAVGDPRWRD</sequence>
<dbReference type="EMBL" id="JAHESE010000018">
    <property type="protein sequence ID" value="MBT1710025.1"/>
    <property type="molecule type" value="Genomic_DNA"/>
</dbReference>
<dbReference type="InterPro" id="IPR011050">
    <property type="entry name" value="Pectin_lyase_fold/virulence"/>
</dbReference>
<dbReference type="PROSITE" id="PS50853">
    <property type="entry name" value="FN3"/>
    <property type="match status" value="1"/>
</dbReference>
<keyword evidence="4" id="KW-1185">Reference proteome</keyword>
<dbReference type="AlphaFoldDB" id="A0AAP2GV78"/>
<dbReference type="RefSeq" id="WP_254085602.1">
    <property type="nucleotide sequence ID" value="NZ_JAHESE010000018.1"/>
</dbReference>
<protein>
    <submittedName>
        <fullName evidence="3">DUF5123 domain-containing protein</fullName>
    </submittedName>
</protein>
<dbReference type="InterPro" id="IPR032530">
    <property type="entry name" value="DUF4957"/>
</dbReference>